<evidence type="ECO:0000313" key="1">
    <source>
        <dbReference type="EMBL" id="CDW27941.1"/>
    </source>
</evidence>
<organism evidence="1">
    <name type="scientific">Lepeophtheirus salmonis</name>
    <name type="common">Salmon louse</name>
    <name type="synonym">Caligus salmonis</name>
    <dbReference type="NCBI Taxonomy" id="72036"/>
    <lineage>
        <taxon>Eukaryota</taxon>
        <taxon>Metazoa</taxon>
        <taxon>Ecdysozoa</taxon>
        <taxon>Arthropoda</taxon>
        <taxon>Crustacea</taxon>
        <taxon>Multicrustacea</taxon>
        <taxon>Hexanauplia</taxon>
        <taxon>Copepoda</taxon>
        <taxon>Siphonostomatoida</taxon>
        <taxon>Caligidae</taxon>
        <taxon>Lepeophtheirus</taxon>
    </lineage>
</organism>
<proteinExistence type="predicted"/>
<dbReference type="AlphaFoldDB" id="A0A0K2TRC7"/>
<accession>A0A0K2TRC7</accession>
<sequence>MPHQSIVSGFSMKSSTRIFYMNIFIPK</sequence>
<dbReference type="EMBL" id="HACA01010580">
    <property type="protein sequence ID" value="CDW27941.1"/>
    <property type="molecule type" value="Transcribed_RNA"/>
</dbReference>
<reference evidence="1" key="1">
    <citation type="submission" date="2014-05" db="EMBL/GenBank/DDBJ databases">
        <authorList>
            <person name="Chronopoulou M."/>
        </authorList>
    </citation>
    <scope>NUCLEOTIDE SEQUENCE</scope>
    <source>
        <tissue evidence="1">Whole organism</tissue>
    </source>
</reference>
<name>A0A0K2TRC7_LEPSM</name>
<protein>
    <submittedName>
        <fullName evidence="1">Uncharacterized protein</fullName>
    </submittedName>
</protein>